<feature type="domain" description="C2H2-type" evidence="13">
    <location>
        <begin position="28"/>
        <end position="55"/>
    </location>
</feature>
<dbReference type="GO" id="GO:0000981">
    <property type="term" value="F:DNA-binding transcription factor activity, RNA polymerase II-specific"/>
    <property type="evidence" value="ECO:0007669"/>
    <property type="project" value="TreeGrafter"/>
</dbReference>
<keyword evidence="4" id="KW-0677">Repeat</keyword>
<evidence type="ECO:0000256" key="12">
    <source>
        <dbReference type="SAM" id="MobiDB-lite"/>
    </source>
</evidence>
<feature type="region of interest" description="Disordered" evidence="12">
    <location>
        <begin position="1"/>
        <end position="24"/>
    </location>
</feature>
<dbReference type="SMART" id="SM00355">
    <property type="entry name" value="ZnF_C2H2"/>
    <property type="match status" value="2"/>
</dbReference>
<evidence type="ECO:0000259" key="13">
    <source>
        <dbReference type="PROSITE" id="PS50157"/>
    </source>
</evidence>
<dbReference type="GO" id="GO:0000978">
    <property type="term" value="F:RNA polymerase II cis-regulatory region sequence-specific DNA binding"/>
    <property type="evidence" value="ECO:0007669"/>
    <property type="project" value="TreeGrafter"/>
</dbReference>
<keyword evidence="8" id="KW-0238">DNA-binding</keyword>
<dbReference type="PROSITE" id="PS00028">
    <property type="entry name" value="ZINC_FINGER_C2H2_1"/>
    <property type="match status" value="1"/>
</dbReference>
<dbReference type="SUPFAM" id="SSF57667">
    <property type="entry name" value="beta-beta-alpha zinc fingers"/>
    <property type="match status" value="1"/>
</dbReference>
<keyword evidence="15" id="KW-1185">Reference proteome</keyword>
<keyword evidence="5 11" id="KW-0863">Zinc-finger</keyword>
<dbReference type="GO" id="GO:0005634">
    <property type="term" value="C:nucleus"/>
    <property type="evidence" value="ECO:0007669"/>
    <property type="project" value="UniProtKB-SubCell"/>
</dbReference>
<dbReference type="GO" id="GO:0008270">
    <property type="term" value="F:zinc ion binding"/>
    <property type="evidence" value="ECO:0007669"/>
    <property type="project" value="UniProtKB-KW"/>
</dbReference>
<proteinExistence type="inferred from homology"/>
<keyword evidence="10" id="KW-0539">Nucleus</keyword>
<dbReference type="Pfam" id="PF13894">
    <property type="entry name" value="zf-C2H2_4"/>
    <property type="match status" value="1"/>
</dbReference>
<evidence type="ECO:0000313" key="14">
    <source>
        <dbReference type="EMBL" id="KAG8178229.1"/>
    </source>
</evidence>
<organism evidence="14 15">
    <name type="scientific">Oedothorax gibbosus</name>
    <dbReference type="NCBI Taxonomy" id="931172"/>
    <lineage>
        <taxon>Eukaryota</taxon>
        <taxon>Metazoa</taxon>
        <taxon>Ecdysozoa</taxon>
        <taxon>Arthropoda</taxon>
        <taxon>Chelicerata</taxon>
        <taxon>Arachnida</taxon>
        <taxon>Araneae</taxon>
        <taxon>Araneomorphae</taxon>
        <taxon>Entelegynae</taxon>
        <taxon>Araneoidea</taxon>
        <taxon>Linyphiidae</taxon>
        <taxon>Erigoninae</taxon>
        <taxon>Oedothorax</taxon>
    </lineage>
</organism>
<evidence type="ECO:0000256" key="5">
    <source>
        <dbReference type="ARBA" id="ARBA00022771"/>
    </source>
</evidence>
<dbReference type="InterPro" id="IPR056438">
    <property type="entry name" value="Znf-C2H2_CTCF"/>
</dbReference>
<accession>A0AAV6U2A3</accession>
<reference evidence="14 15" key="1">
    <citation type="journal article" date="2022" name="Nat. Ecol. Evol.">
        <title>A masculinizing supergene underlies an exaggerated male reproductive morph in a spider.</title>
        <authorList>
            <person name="Hendrickx F."/>
            <person name="De Corte Z."/>
            <person name="Sonet G."/>
            <person name="Van Belleghem S.M."/>
            <person name="Kostlbacher S."/>
            <person name="Vangestel C."/>
        </authorList>
    </citation>
    <scope>NUCLEOTIDE SEQUENCE [LARGE SCALE GENOMIC DNA]</scope>
    <source>
        <strain evidence="14">W744_W776</strain>
    </source>
</reference>
<evidence type="ECO:0000256" key="3">
    <source>
        <dbReference type="ARBA" id="ARBA00022723"/>
    </source>
</evidence>
<comment type="caution">
    <text evidence="14">The sequence shown here is derived from an EMBL/GenBank/DDBJ whole genome shotgun (WGS) entry which is preliminary data.</text>
</comment>
<dbReference type="PROSITE" id="PS50157">
    <property type="entry name" value="ZINC_FINGER_C2H2_2"/>
    <property type="match status" value="2"/>
</dbReference>
<dbReference type="InterPro" id="IPR036236">
    <property type="entry name" value="Znf_C2H2_sf"/>
</dbReference>
<evidence type="ECO:0000256" key="6">
    <source>
        <dbReference type="ARBA" id="ARBA00022833"/>
    </source>
</evidence>
<keyword evidence="9" id="KW-0804">Transcription</keyword>
<keyword evidence="3" id="KW-0479">Metal-binding</keyword>
<evidence type="ECO:0000256" key="8">
    <source>
        <dbReference type="ARBA" id="ARBA00023125"/>
    </source>
</evidence>
<evidence type="ECO:0000313" key="15">
    <source>
        <dbReference type="Proteomes" id="UP000827092"/>
    </source>
</evidence>
<comment type="subcellular location">
    <subcellularLocation>
        <location evidence="1">Nucleus</location>
    </subcellularLocation>
</comment>
<sequence>MLGLAPLDYDDDRRLPPTTPRGKPRKLHKCDFCDYTTLKTDHLRAHVSRHTGEKPYRCSLCSKDFRTKSSLTAHFVVHLKEQYPPRNYP</sequence>
<name>A0AAV6U2A3_9ARAC</name>
<dbReference type="Proteomes" id="UP000827092">
    <property type="component" value="Unassembled WGS sequence"/>
</dbReference>
<comment type="similarity">
    <text evidence="2">Belongs to the krueppel C2H2-type zinc-finger protein family.</text>
</comment>
<dbReference type="PANTHER" id="PTHR23235">
    <property type="entry name" value="KRUEPPEL-LIKE TRANSCRIPTION FACTOR"/>
    <property type="match status" value="1"/>
</dbReference>
<dbReference type="PANTHER" id="PTHR23235:SF120">
    <property type="entry name" value="KRUPPEL-LIKE FACTOR 15"/>
    <property type="match status" value="1"/>
</dbReference>
<keyword evidence="7" id="KW-0805">Transcription regulation</keyword>
<evidence type="ECO:0000256" key="9">
    <source>
        <dbReference type="ARBA" id="ARBA00023163"/>
    </source>
</evidence>
<dbReference type="Pfam" id="PF23611">
    <property type="entry name" value="zf-C2H2_16"/>
    <property type="match status" value="1"/>
</dbReference>
<gene>
    <name evidence="14" type="ORF">JTE90_025112</name>
</gene>
<dbReference type="InterPro" id="IPR013087">
    <property type="entry name" value="Znf_C2H2_type"/>
</dbReference>
<dbReference type="EMBL" id="JAFNEN010000710">
    <property type="protein sequence ID" value="KAG8178229.1"/>
    <property type="molecule type" value="Genomic_DNA"/>
</dbReference>
<evidence type="ECO:0000256" key="2">
    <source>
        <dbReference type="ARBA" id="ARBA00006991"/>
    </source>
</evidence>
<dbReference type="AlphaFoldDB" id="A0AAV6U2A3"/>
<evidence type="ECO:0000256" key="11">
    <source>
        <dbReference type="PROSITE-ProRule" id="PRU00042"/>
    </source>
</evidence>
<protein>
    <recommendedName>
        <fullName evidence="13">C2H2-type domain-containing protein</fullName>
    </recommendedName>
</protein>
<evidence type="ECO:0000256" key="7">
    <source>
        <dbReference type="ARBA" id="ARBA00023015"/>
    </source>
</evidence>
<feature type="domain" description="C2H2-type" evidence="13">
    <location>
        <begin position="56"/>
        <end position="83"/>
    </location>
</feature>
<evidence type="ECO:0000256" key="4">
    <source>
        <dbReference type="ARBA" id="ARBA00022737"/>
    </source>
</evidence>
<keyword evidence="6" id="KW-0862">Zinc</keyword>
<dbReference type="FunFam" id="3.30.160.60:FF:001506">
    <property type="entry name" value="Zinc finger protein"/>
    <property type="match status" value="1"/>
</dbReference>
<dbReference type="Gene3D" id="3.30.160.60">
    <property type="entry name" value="Classic Zinc Finger"/>
    <property type="match status" value="2"/>
</dbReference>
<evidence type="ECO:0000256" key="1">
    <source>
        <dbReference type="ARBA" id="ARBA00004123"/>
    </source>
</evidence>
<evidence type="ECO:0000256" key="10">
    <source>
        <dbReference type="ARBA" id="ARBA00023242"/>
    </source>
</evidence>